<name>A0A1I1J828_9FLAO</name>
<keyword evidence="2" id="KW-1185">Reference proteome</keyword>
<evidence type="ECO:0000313" key="1">
    <source>
        <dbReference type="EMBL" id="SFC41580.1"/>
    </source>
</evidence>
<organism evidence="1 2">
    <name type="scientific">Zunongwangia mangrovi</name>
    <dbReference type="NCBI Taxonomy" id="1334022"/>
    <lineage>
        <taxon>Bacteria</taxon>
        <taxon>Pseudomonadati</taxon>
        <taxon>Bacteroidota</taxon>
        <taxon>Flavobacteriia</taxon>
        <taxon>Flavobacteriales</taxon>
        <taxon>Flavobacteriaceae</taxon>
        <taxon>Zunongwangia</taxon>
    </lineage>
</organism>
<dbReference type="EMBL" id="FOKV01000004">
    <property type="protein sequence ID" value="SFC41580.1"/>
    <property type="molecule type" value="Genomic_DNA"/>
</dbReference>
<evidence type="ECO:0000313" key="2">
    <source>
        <dbReference type="Proteomes" id="UP000199438"/>
    </source>
</evidence>
<dbReference type="AlphaFoldDB" id="A0A1I1J828"/>
<dbReference type="Proteomes" id="UP000199438">
    <property type="component" value="Unassembled WGS sequence"/>
</dbReference>
<dbReference type="STRING" id="1334022.SAMN04487907_104115"/>
<sequence>MALKESISLNSMKLFNHIQAGCFSKDKKYSVDLSKPMRAIFFYHFLTYD</sequence>
<accession>A0A1I1J828</accession>
<protein>
    <submittedName>
        <fullName evidence="1">Uncharacterized protein</fullName>
    </submittedName>
</protein>
<gene>
    <name evidence="1" type="ORF">SAMN04487907_104115</name>
</gene>
<proteinExistence type="predicted"/>
<dbReference type="RefSeq" id="WP_175487025.1">
    <property type="nucleotide sequence ID" value="NZ_FOKV01000004.1"/>
</dbReference>
<reference evidence="2" key="1">
    <citation type="submission" date="2016-10" db="EMBL/GenBank/DDBJ databases">
        <authorList>
            <person name="Varghese N."/>
            <person name="Submissions S."/>
        </authorList>
    </citation>
    <scope>NUCLEOTIDE SEQUENCE [LARGE SCALE GENOMIC DNA]</scope>
    <source>
        <strain evidence="2">DSM 24499</strain>
    </source>
</reference>